<keyword evidence="1" id="KW-0732">Signal</keyword>
<gene>
    <name evidence="2" type="ORF">DJ013_05190</name>
</gene>
<dbReference type="OrthoDB" id="933627at2"/>
<feature type="signal peptide" evidence="1">
    <location>
        <begin position="1"/>
        <end position="19"/>
    </location>
</feature>
<evidence type="ECO:0008006" key="4">
    <source>
        <dbReference type="Google" id="ProtNLM"/>
    </source>
</evidence>
<evidence type="ECO:0000256" key="1">
    <source>
        <dbReference type="SAM" id="SignalP"/>
    </source>
</evidence>
<proteinExistence type="predicted"/>
<dbReference type="RefSeq" id="WP_111370694.1">
    <property type="nucleotide sequence ID" value="NZ_CP029480.1"/>
</dbReference>
<evidence type="ECO:0000313" key="3">
    <source>
        <dbReference type="Proteomes" id="UP000249873"/>
    </source>
</evidence>
<evidence type="ECO:0000313" key="2">
    <source>
        <dbReference type="EMBL" id="AWV97592.1"/>
    </source>
</evidence>
<accession>A0A2Z4G8Q0</accession>
<reference evidence="2 3" key="1">
    <citation type="submission" date="2018-05" db="EMBL/GenBank/DDBJ databases">
        <title>Complete genome sequence of Arcticibacterium luteifluviistationis SM1504T, a cytophagaceae bacterium isolated from Arctic surface seawater.</title>
        <authorList>
            <person name="Li Y."/>
            <person name="Qin Q.-L."/>
        </authorList>
    </citation>
    <scope>NUCLEOTIDE SEQUENCE [LARGE SCALE GENOMIC DNA]</scope>
    <source>
        <strain evidence="2 3">SM1504</strain>
    </source>
</reference>
<name>A0A2Z4G8Q0_9BACT</name>
<dbReference type="AlphaFoldDB" id="A0A2Z4G8Q0"/>
<sequence>MKKLLLLIIILVSPEFGFGQCVCNPTWPTASGAANVASSDGGICVNDTWTGFITDNFSGADICVTDNGKWEPLNVSLPTGFIGDFDLGINDGGVVKIIDGNPVISMGGKLVNKGGSFVTSTTGTLTFLDSVINNVGILNNGLIDINSGSLLTQNILNSGIINISSDGIKILGASNVGTINIDQDEIDVTLLRYKGDGSDYLTSPIDIDLLNNFGTVRLLGERVVEVGLGDVWNNNGSEAELGLDVLGDAGIFLNGGTLNNINGAKVLAGYFQNAYGHFINTAGSIVEVDNGFFNNGEFTNGGYIHVGADLQMGVPGIDILPFVNNNQISVEGDILIKGKLTNNGVISSALGLFEEGHIVESIVTTIVTPAVEYVAPVAAVDAVFGLIPDLSSGLGGFIWGIVTPAVPAVEEVLAVPAVTVDNLVLTLVGDDLLGGDGLIWLGTIPANILDVTKAVELDGESVGALNNTLVVGTDPAAGLAVGVFPVKLVSLGGKQLESKINVSWEATHYENFDSFLLEKSYNATSFEGVARVEKELNTLYNYDDFNPKEGVNYYRLKLIDTDGEYTYSKTIAVNYEIDGDYFTFENPVRDQVIRIKTNIKDSNLRLIDITGRNIPYEIYNTTEGYEVRPQRNPQGVLFVSMAGERQIFTKKAVLR</sequence>
<dbReference type="Proteomes" id="UP000249873">
    <property type="component" value="Chromosome"/>
</dbReference>
<protein>
    <recommendedName>
        <fullName evidence="4">Secretion system C-terminal sorting domain-containing protein</fullName>
    </recommendedName>
</protein>
<organism evidence="2 3">
    <name type="scientific">Arcticibacterium luteifluviistationis</name>
    <dbReference type="NCBI Taxonomy" id="1784714"/>
    <lineage>
        <taxon>Bacteria</taxon>
        <taxon>Pseudomonadati</taxon>
        <taxon>Bacteroidota</taxon>
        <taxon>Cytophagia</taxon>
        <taxon>Cytophagales</taxon>
        <taxon>Leadbetterellaceae</taxon>
        <taxon>Arcticibacterium</taxon>
    </lineage>
</organism>
<dbReference type="EMBL" id="CP029480">
    <property type="protein sequence ID" value="AWV97592.1"/>
    <property type="molecule type" value="Genomic_DNA"/>
</dbReference>
<keyword evidence="3" id="KW-1185">Reference proteome</keyword>
<feature type="chain" id="PRO_5016321267" description="Secretion system C-terminal sorting domain-containing protein" evidence="1">
    <location>
        <begin position="20"/>
        <end position="655"/>
    </location>
</feature>
<dbReference type="KEGG" id="als:DJ013_05190"/>